<dbReference type="PROSITE" id="PS51782">
    <property type="entry name" value="LYSM"/>
    <property type="match status" value="1"/>
</dbReference>
<dbReference type="PANTHER" id="PTHR34997">
    <property type="entry name" value="AM15"/>
    <property type="match status" value="1"/>
</dbReference>
<evidence type="ECO:0000256" key="2">
    <source>
        <dbReference type="ARBA" id="ARBA00022729"/>
    </source>
</evidence>
<name>A0A022VYS3_TRIRU</name>
<sequence>MFTHMPIYVCTDTPMRPGVSLISHRCHQAMKFLAIQMSVTELTNSPSTLLHNLGKGRLFNFTKWIPKAGNTCASLWANAYACVSIIGYTPKPSSTPTPTKPPNGIQTPTPIQNGMATNCNKFHFVETGNTCPVIQPKYKVTLADLVRWNPAIKADCSGLWARTYLCVGTL</sequence>
<accession>A0A022VYS3</accession>
<keyword evidence="2" id="KW-0732">Signal</keyword>
<reference evidence="5" key="1">
    <citation type="submission" date="2014-02" db="EMBL/GenBank/DDBJ databases">
        <title>The Genome Sequence of Trichophyton rubrum (morphotype fischeri) CBS 288.86.</title>
        <authorList>
            <consortium name="The Broad Institute Genomics Platform"/>
            <person name="Cuomo C.A."/>
            <person name="White T.C."/>
            <person name="Graser Y."/>
            <person name="Martinez-Rossi N."/>
            <person name="Heitman J."/>
            <person name="Young S.K."/>
            <person name="Zeng Q."/>
            <person name="Gargeya S."/>
            <person name="Abouelleil A."/>
            <person name="Alvarado L."/>
            <person name="Chapman S.B."/>
            <person name="Gainer-Dewar J."/>
            <person name="Goldberg J."/>
            <person name="Griggs A."/>
            <person name="Gujja S."/>
            <person name="Hansen M."/>
            <person name="Howarth C."/>
            <person name="Imamovic A."/>
            <person name="Larimer J."/>
            <person name="Martinez D."/>
            <person name="Murphy C."/>
            <person name="Pearson M.D."/>
            <person name="Persinoti G."/>
            <person name="Poon T."/>
            <person name="Priest M."/>
            <person name="Roberts A.D."/>
            <person name="Saif S."/>
            <person name="Shea T.D."/>
            <person name="Sykes S.N."/>
            <person name="Wortman J."/>
            <person name="Nusbaum C."/>
            <person name="Birren B."/>
        </authorList>
    </citation>
    <scope>NUCLEOTIDE SEQUENCE [LARGE SCALE GENOMIC DNA]</scope>
    <source>
        <strain evidence="5">CBS 288.86</strain>
    </source>
</reference>
<dbReference type="InterPro" id="IPR052210">
    <property type="entry name" value="LysM1-like"/>
</dbReference>
<dbReference type="SUPFAM" id="SSF54106">
    <property type="entry name" value="LysM domain"/>
    <property type="match status" value="1"/>
</dbReference>
<dbReference type="GO" id="GO:0008061">
    <property type="term" value="F:chitin binding"/>
    <property type="evidence" value="ECO:0007669"/>
    <property type="project" value="UniProtKB-KW"/>
</dbReference>
<feature type="domain" description="LysM" evidence="4">
    <location>
        <begin position="121"/>
        <end position="167"/>
    </location>
</feature>
<dbReference type="Proteomes" id="UP000023758">
    <property type="component" value="Unassembled WGS sequence"/>
</dbReference>
<evidence type="ECO:0000259" key="4">
    <source>
        <dbReference type="PROSITE" id="PS51782"/>
    </source>
</evidence>
<dbReference type="Gene3D" id="3.10.350.10">
    <property type="entry name" value="LysM domain"/>
    <property type="match status" value="1"/>
</dbReference>
<dbReference type="EMBL" id="KK207872">
    <property type="protein sequence ID" value="EZF51225.1"/>
    <property type="molecule type" value="Genomic_DNA"/>
</dbReference>
<dbReference type="HOGENOM" id="CLU_1571743_0_0_1"/>
<proteinExistence type="predicted"/>
<dbReference type="InterPro" id="IPR036779">
    <property type="entry name" value="LysM_dom_sf"/>
</dbReference>
<dbReference type="AlphaFoldDB" id="A0A022VYS3"/>
<keyword evidence="1" id="KW-0147">Chitin-binding</keyword>
<organism evidence="5">
    <name type="scientific">Trichophyton rubrum CBS 288.86</name>
    <dbReference type="NCBI Taxonomy" id="1215330"/>
    <lineage>
        <taxon>Eukaryota</taxon>
        <taxon>Fungi</taxon>
        <taxon>Dikarya</taxon>
        <taxon>Ascomycota</taxon>
        <taxon>Pezizomycotina</taxon>
        <taxon>Eurotiomycetes</taxon>
        <taxon>Eurotiomycetidae</taxon>
        <taxon>Onygenales</taxon>
        <taxon>Arthrodermataceae</taxon>
        <taxon>Trichophyton</taxon>
    </lineage>
</organism>
<evidence type="ECO:0000256" key="1">
    <source>
        <dbReference type="ARBA" id="ARBA00022669"/>
    </source>
</evidence>
<evidence type="ECO:0000313" key="5">
    <source>
        <dbReference type="EMBL" id="EZF51225.1"/>
    </source>
</evidence>
<evidence type="ECO:0000256" key="3">
    <source>
        <dbReference type="ARBA" id="ARBA00023026"/>
    </source>
</evidence>
<keyword evidence="3" id="KW-0843">Virulence</keyword>
<dbReference type="OrthoDB" id="5985073at2759"/>
<dbReference type="InterPro" id="IPR018392">
    <property type="entry name" value="LysM"/>
</dbReference>
<dbReference type="PANTHER" id="PTHR34997:SF2">
    <property type="entry name" value="LYSM DOMAIN-CONTAINING PROTEIN-RELATED"/>
    <property type="match status" value="1"/>
</dbReference>
<gene>
    <name evidence="5" type="ORF">H103_05438</name>
</gene>
<protein>
    <recommendedName>
        <fullName evidence="4">LysM domain-containing protein</fullName>
    </recommendedName>
</protein>